<dbReference type="Proteomes" id="UP000053372">
    <property type="component" value="Unassembled WGS sequence"/>
</dbReference>
<protein>
    <submittedName>
        <fullName evidence="1">Uncharacterized protein</fullName>
    </submittedName>
</protein>
<evidence type="ECO:0000313" key="2">
    <source>
        <dbReference type="Proteomes" id="UP000053372"/>
    </source>
</evidence>
<reference evidence="1 2" key="1">
    <citation type="journal article" date="2015" name="Genome Announc.">
        <title>Draft Genome of the Euendolithic (true boring) Cyanobacterium Mastigocoleus testarum strain BC008.</title>
        <authorList>
            <person name="Guida B.S."/>
            <person name="Garcia-Pichel F."/>
        </authorList>
    </citation>
    <scope>NUCLEOTIDE SEQUENCE [LARGE SCALE GENOMIC DNA]</scope>
    <source>
        <strain evidence="1 2">BC008</strain>
    </source>
</reference>
<sequence length="83" mass="10046">MQFIRIGNSIINLAELRMIEILPEQRNDKRYGILVYFYWRDNNINPYIKGKVFDQLEDVEKFKLDFLSRLRIDEDFEPVKSSS</sequence>
<dbReference type="EMBL" id="LMTZ01000161">
    <property type="protein sequence ID" value="KST62232.1"/>
    <property type="molecule type" value="Genomic_DNA"/>
</dbReference>
<gene>
    <name evidence="1" type="ORF">BC008_08660</name>
</gene>
<evidence type="ECO:0000313" key="1">
    <source>
        <dbReference type="EMBL" id="KST62232.1"/>
    </source>
</evidence>
<comment type="caution">
    <text evidence="1">The sequence shown here is derived from an EMBL/GenBank/DDBJ whole genome shotgun (WGS) entry which is preliminary data.</text>
</comment>
<proteinExistence type="predicted"/>
<name>A0A0V7ZCJ9_9CYAN</name>
<keyword evidence="2" id="KW-1185">Reference proteome</keyword>
<organism evidence="1 2">
    <name type="scientific">Mastigocoleus testarum BC008</name>
    <dbReference type="NCBI Taxonomy" id="371196"/>
    <lineage>
        <taxon>Bacteria</taxon>
        <taxon>Bacillati</taxon>
        <taxon>Cyanobacteriota</taxon>
        <taxon>Cyanophyceae</taxon>
        <taxon>Nostocales</taxon>
        <taxon>Hapalosiphonaceae</taxon>
        <taxon>Mastigocoleus</taxon>
    </lineage>
</organism>
<accession>A0A0V7ZCJ9</accession>
<dbReference type="AlphaFoldDB" id="A0A0V7ZCJ9"/>